<evidence type="ECO:0000256" key="2">
    <source>
        <dbReference type="ARBA" id="ARBA00006913"/>
    </source>
</evidence>
<dbReference type="Pfam" id="PF15539">
    <property type="entry name" value="CAF1-p150_C2"/>
    <property type="match status" value="1"/>
</dbReference>
<dbReference type="PANTHER" id="PTHR15272:SF0">
    <property type="entry name" value="CHROMATIN ASSEMBLY FACTOR 1 SUBUNIT A"/>
    <property type="match status" value="1"/>
</dbReference>
<dbReference type="CTD" id="10036"/>
<feature type="region of interest" description="Disordered" evidence="9">
    <location>
        <begin position="942"/>
        <end position="962"/>
    </location>
</feature>
<dbReference type="InterPro" id="IPR021644">
    <property type="entry name" value="CAF-1_p150_acidic"/>
</dbReference>
<keyword evidence="7" id="KW-0539">Nucleus</keyword>
<evidence type="ECO:0000256" key="3">
    <source>
        <dbReference type="ARBA" id="ARBA00022705"/>
    </source>
</evidence>
<dbReference type="Pfam" id="PF12253">
    <property type="entry name" value="CAF1A_dimeriz"/>
    <property type="match status" value="1"/>
</dbReference>
<evidence type="ECO:0000313" key="15">
    <source>
        <dbReference type="RefSeq" id="XP_025772155.1"/>
    </source>
</evidence>
<feature type="compositionally biased region" description="Basic and acidic residues" evidence="9">
    <location>
        <begin position="414"/>
        <end position="520"/>
    </location>
</feature>
<accession>A0A6P6H8T4</accession>
<dbReference type="Pfam" id="PF15557">
    <property type="entry name" value="CAF1-p150_N"/>
    <property type="match status" value="1"/>
</dbReference>
<evidence type="ECO:0000256" key="7">
    <source>
        <dbReference type="ARBA" id="ARBA00023242"/>
    </source>
</evidence>
<evidence type="ECO:0000256" key="4">
    <source>
        <dbReference type="ARBA" id="ARBA00022763"/>
    </source>
</evidence>
<feature type="domain" description="Chromatin assembly factor 1 p150 subunit acidic region" evidence="10">
    <location>
        <begin position="425"/>
        <end position="563"/>
    </location>
</feature>
<keyword evidence="4" id="KW-0227">DNA damage</keyword>
<evidence type="ECO:0000256" key="8">
    <source>
        <dbReference type="ARBA" id="ARBA00023306"/>
    </source>
</evidence>
<feature type="region of interest" description="Disordered" evidence="9">
    <location>
        <begin position="851"/>
        <end position="886"/>
    </location>
</feature>
<protein>
    <submittedName>
        <fullName evidence="15">Chromatin assembly factor 1 subunit A</fullName>
    </submittedName>
</protein>
<evidence type="ECO:0000256" key="9">
    <source>
        <dbReference type="SAM" id="MobiDB-lite"/>
    </source>
</evidence>
<feature type="compositionally biased region" description="Low complexity" evidence="9">
    <location>
        <begin position="367"/>
        <end position="385"/>
    </location>
</feature>
<reference evidence="15" key="1">
    <citation type="submission" date="2025-08" db="UniProtKB">
        <authorList>
            <consortium name="RefSeq"/>
        </authorList>
    </citation>
    <scope>IDENTIFICATION</scope>
    <source>
        <tissue evidence="15">Blood</tissue>
    </source>
</reference>
<dbReference type="GeneID" id="112852838"/>
<comment type="subcellular location">
    <subcellularLocation>
        <location evidence="1">Nucleus</location>
    </subcellularLocation>
</comment>
<name>A0A6P6H8T4_PUMCO</name>
<keyword evidence="6" id="KW-0234">DNA repair</keyword>
<dbReference type="PANTHER" id="PTHR15272">
    <property type="entry name" value="CHROMATIN ASSEMBLY FACTOR 1 SUBUNIT A CAF-1 SUBUNIT A"/>
    <property type="match status" value="1"/>
</dbReference>
<feature type="compositionally biased region" description="Acidic residues" evidence="9">
    <location>
        <begin position="703"/>
        <end position="718"/>
    </location>
</feature>
<evidence type="ECO:0000256" key="1">
    <source>
        <dbReference type="ARBA" id="ARBA00004123"/>
    </source>
</evidence>
<feature type="region of interest" description="Disordered" evidence="9">
    <location>
        <begin position="333"/>
        <end position="520"/>
    </location>
</feature>
<comment type="similarity">
    <text evidence="2">Belongs to the CHAF1A family.</text>
</comment>
<evidence type="ECO:0000256" key="6">
    <source>
        <dbReference type="ARBA" id="ARBA00023204"/>
    </source>
</evidence>
<gene>
    <name evidence="15" type="primary">CHAF1A</name>
</gene>
<dbReference type="GO" id="GO:0006334">
    <property type="term" value="P:nucleosome assembly"/>
    <property type="evidence" value="ECO:0007669"/>
    <property type="project" value="TreeGrafter"/>
</dbReference>
<feature type="region of interest" description="Disordered" evidence="9">
    <location>
        <begin position="684"/>
        <end position="724"/>
    </location>
</feature>
<dbReference type="InterPro" id="IPR029105">
    <property type="entry name" value="CAF1-p150_C2"/>
</dbReference>
<dbReference type="Proteomes" id="UP000515131">
    <property type="component" value="Unplaced"/>
</dbReference>
<feature type="compositionally biased region" description="Low complexity" evidence="9">
    <location>
        <begin position="856"/>
        <end position="878"/>
    </location>
</feature>
<evidence type="ECO:0000259" key="12">
    <source>
        <dbReference type="Pfam" id="PF15539"/>
    </source>
</evidence>
<feature type="compositionally biased region" description="Low complexity" evidence="9">
    <location>
        <begin position="18"/>
        <end position="35"/>
    </location>
</feature>
<proteinExistence type="inferred from homology"/>
<dbReference type="GO" id="GO:0006281">
    <property type="term" value="P:DNA repair"/>
    <property type="evidence" value="ECO:0007669"/>
    <property type="project" value="UniProtKB-KW"/>
</dbReference>
<feature type="region of interest" description="Disordered" evidence="9">
    <location>
        <begin position="221"/>
        <end position="306"/>
    </location>
</feature>
<dbReference type="InterPro" id="IPR022043">
    <property type="entry name" value="CAF1A_DD"/>
</dbReference>
<dbReference type="KEGG" id="pcoo:112852838"/>
<keyword evidence="14" id="KW-1185">Reference proteome</keyword>
<feature type="domain" description="Chromatin assembly factor 1 subunit A dimerization" evidence="11">
    <location>
        <begin position="643"/>
        <end position="714"/>
    </location>
</feature>
<dbReference type="Pfam" id="PF11600">
    <property type="entry name" value="CAF1A_acidic"/>
    <property type="match status" value="1"/>
</dbReference>
<feature type="compositionally biased region" description="Acidic residues" evidence="9">
    <location>
        <begin position="684"/>
        <end position="695"/>
    </location>
</feature>
<evidence type="ECO:0000256" key="5">
    <source>
        <dbReference type="ARBA" id="ARBA00023186"/>
    </source>
</evidence>
<dbReference type="GO" id="GO:0033186">
    <property type="term" value="C:CAF-1 complex"/>
    <property type="evidence" value="ECO:0007669"/>
    <property type="project" value="TreeGrafter"/>
</dbReference>
<keyword evidence="5" id="KW-0143">Chaperone</keyword>
<sequence length="1185" mass="129722">MLPSVVGAPARTGGTAQATSSRAPPTPRTPVANPSGSGTASPPSRQLRARPSAASDPISARPRARDVSHGNRAFRGTRAGPDCARAPPAGQRTHAHFACPVAAASASEETGASLETRLPFKRLNLVPKEKSEDASDDTRSPEGAPAQGRVPHLETSLDNLENSCHMGSDIDFNPKLVNGKGPLDNFLRSTVKTSIDQTTVITDLTEDSSDQLDGVAALSKLKSAASPSEEAVSGAGEEAGGERGLPEASLKDELTCPEETLSDIPCKAEEEGAGSRGAERSGEGQEGSFQSCPELAGGLRTCSEKDQDGWSEARGILFKGKVPVVVLEDILAAKPPRTKSPPTPPADQGLPSDSEMLESGPEEDSVLSHSSGGSSSPTSSPEGQSAPKRHPSSPGPFPTSTPIRRITKKLVKASAEKDKLRLQRDRERLGKQLKLRAEKEEKEKLKEEAKRAKEEAKKKKEEEKELKEKERREKREKDEKEKAEKQRLKEERRKERQEALEAKLEEKRKKEEEKRLREEEKRIKAEKAEITRFFQKPKTPQAPKTLAGSCGKFAPFEIKEHMVLAPRFRTAFDQDLCDQLDQLLRQQNGEFSFLKDLKGRQPLSSGPTVVSNRNTDTCNSDVVIVESGKVDGVPERKKFGRMKLLQFSENHRPAYWGTWNKKTTVIHPRDPWAQDRKLLDYEVDSDEEWEEEEPGESLSHSEGDDDDEVGDDEDEDDGFFVPHGYLSEDEGVTEECADPENHKVRQKLKAKEWDEFLAKGKRFRVLQPVKIGCVWAADKDGGADLKVLQQFTACLLETVPSEEEQTPKASKREKRDQQILAQLLPLLHGNVNGSKVIIREFQECCRRGLLGKDTGSPDSSSASPPSPGSSRPQTPTSSEDAAVPSKARLKRIISENSVYEKRPDFRMCWYVHPQVLKSFDQEHLPVPCQWSYVTVVPSATREDSGSIPAVGPGQGTPMSLKRKSAGSMCITQFMKKRRHDGQVGAGDLDGFQADTEEEEEEDGDCVILDISDVGGERSSPVQPPGPELCSQISIGVGPQLGKSVQVAVGSWALVTEALKQLYVGAVVGLPEASERIGDPGELRFWLSSWTPLSLGSPCLFLPPLRETREAAAESLSCMDWMRPTRGPPHPNEKGTESVKLLRTWSKRSINGSGCSRFPREEGALVEGSGVTAAQMSPDLPLNLNS</sequence>
<evidence type="ECO:0000313" key="14">
    <source>
        <dbReference type="Proteomes" id="UP000515131"/>
    </source>
</evidence>
<feature type="region of interest" description="Disordered" evidence="9">
    <location>
        <begin position="1"/>
        <end position="90"/>
    </location>
</feature>
<dbReference type="RefSeq" id="XP_025772155.1">
    <property type="nucleotide sequence ID" value="XM_025916370.1"/>
</dbReference>
<dbReference type="GO" id="GO:0005634">
    <property type="term" value="C:nucleus"/>
    <property type="evidence" value="ECO:0007669"/>
    <property type="project" value="UniProtKB-SubCell"/>
</dbReference>
<evidence type="ECO:0000259" key="13">
    <source>
        <dbReference type="Pfam" id="PF15557"/>
    </source>
</evidence>
<keyword evidence="3" id="KW-0235">DNA replication</keyword>
<feature type="compositionally biased region" description="Basic and acidic residues" evidence="9">
    <location>
        <begin position="127"/>
        <end position="140"/>
    </location>
</feature>
<feature type="compositionally biased region" description="Low complexity" evidence="9">
    <location>
        <begin position="221"/>
        <end position="236"/>
    </location>
</feature>
<dbReference type="GO" id="GO:0006260">
    <property type="term" value="P:DNA replication"/>
    <property type="evidence" value="ECO:0007669"/>
    <property type="project" value="UniProtKB-KW"/>
</dbReference>
<keyword evidence="8" id="KW-0131">Cell cycle</keyword>
<feature type="compositionally biased region" description="Basic and acidic residues" evidence="9">
    <location>
        <begin position="240"/>
        <end position="254"/>
    </location>
</feature>
<feature type="domain" description="Chromatin assembly factor 1 subunit p150 N-terminal" evidence="13">
    <location>
        <begin position="115"/>
        <end position="311"/>
    </location>
</feature>
<evidence type="ECO:0000259" key="11">
    <source>
        <dbReference type="Pfam" id="PF12253"/>
    </source>
</evidence>
<dbReference type="AlphaFoldDB" id="A0A6P6H8T4"/>
<feature type="region of interest" description="Disordered" evidence="9">
    <location>
        <begin position="124"/>
        <end position="151"/>
    </location>
</feature>
<organism evidence="14 15">
    <name type="scientific">Puma concolor</name>
    <name type="common">Mountain lion</name>
    <name type="synonym">Felis concolor</name>
    <dbReference type="NCBI Taxonomy" id="9696"/>
    <lineage>
        <taxon>Eukaryota</taxon>
        <taxon>Metazoa</taxon>
        <taxon>Chordata</taxon>
        <taxon>Craniata</taxon>
        <taxon>Vertebrata</taxon>
        <taxon>Euteleostomi</taxon>
        <taxon>Mammalia</taxon>
        <taxon>Eutheria</taxon>
        <taxon>Laurasiatheria</taxon>
        <taxon>Carnivora</taxon>
        <taxon>Feliformia</taxon>
        <taxon>Felidae</taxon>
        <taxon>Felinae</taxon>
        <taxon>Puma</taxon>
    </lineage>
</organism>
<dbReference type="InterPro" id="IPR029091">
    <property type="entry name" value="CAF1_p150_N"/>
</dbReference>
<evidence type="ECO:0000259" key="10">
    <source>
        <dbReference type="Pfam" id="PF11600"/>
    </source>
</evidence>
<feature type="domain" description="Chromatin assembly factor 1 subunit p150 C-terminal" evidence="12">
    <location>
        <begin position="750"/>
        <end position="1017"/>
    </location>
</feature>